<reference evidence="1 2" key="1">
    <citation type="submission" date="2019-03" db="EMBL/GenBank/DDBJ databases">
        <title>Single cell metagenomics reveals metabolic interactions within the superorganism composed of flagellate Streblomastix strix and complex community of Bacteroidetes bacteria on its surface.</title>
        <authorList>
            <person name="Treitli S.C."/>
            <person name="Kolisko M."/>
            <person name="Husnik F."/>
            <person name="Keeling P."/>
            <person name="Hampl V."/>
        </authorList>
    </citation>
    <scope>NUCLEOTIDE SEQUENCE [LARGE SCALE GENOMIC DNA]</scope>
    <source>
        <strain evidence="1">ST1C</strain>
    </source>
</reference>
<proteinExistence type="predicted"/>
<evidence type="ECO:0000313" key="1">
    <source>
        <dbReference type="EMBL" id="KAA6394897.1"/>
    </source>
</evidence>
<sequence length="212" mass="25098">MSSEDNNTGGVDDVNQWIVEACDIEDEIDENFEKWETDENIKLLQMGKKNKLDIQRTHHKNRMSVRKWLAQSLLNDWTFCGIKLDKEFQSIIQKNERCMRTLQRAAKGISLKKWKRQIQRQTFTQNQKLNGDDEFIFDFDINKHQHSPTNYSDQARQLMGPPFKPPSLTQLAPAILRTLLHVDTAPLMIQRQKDVEELKNRFEGNRRRIEME</sequence>
<comment type="caution">
    <text evidence="1">The sequence shown here is derived from an EMBL/GenBank/DDBJ whole genome shotgun (WGS) entry which is preliminary data.</text>
</comment>
<name>A0A5J4WIT5_9EUKA</name>
<dbReference type="Proteomes" id="UP000324800">
    <property type="component" value="Unassembled WGS sequence"/>
</dbReference>
<evidence type="ECO:0000313" key="2">
    <source>
        <dbReference type="Proteomes" id="UP000324800"/>
    </source>
</evidence>
<protein>
    <submittedName>
        <fullName evidence="1">Uncharacterized protein</fullName>
    </submittedName>
</protein>
<accession>A0A5J4WIT5</accession>
<organism evidence="1 2">
    <name type="scientific">Streblomastix strix</name>
    <dbReference type="NCBI Taxonomy" id="222440"/>
    <lineage>
        <taxon>Eukaryota</taxon>
        <taxon>Metamonada</taxon>
        <taxon>Preaxostyla</taxon>
        <taxon>Oxymonadida</taxon>
        <taxon>Streblomastigidae</taxon>
        <taxon>Streblomastix</taxon>
    </lineage>
</organism>
<dbReference type="EMBL" id="SNRW01001819">
    <property type="protein sequence ID" value="KAA6394897.1"/>
    <property type="molecule type" value="Genomic_DNA"/>
</dbReference>
<dbReference type="AlphaFoldDB" id="A0A5J4WIT5"/>
<gene>
    <name evidence="1" type="ORF">EZS28_009576</name>
</gene>